<sequence>MDVLTIFGACAVGVMLLSYALEHRAAYWVLVFACACAASSLYGWLAGTWPFGVVEGIWAIVAFRRWWNRKGNTHSS</sequence>
<dbReference type="EMBL" id="BNJG01000001">
    <property type="protein sequence ID" value="GHO55390.1"/>
    <property type="molecule type" value="Genomic_DNA"/>
</dbReference>
<keyword evidence="1" id="KW-0812">Transmembrane</keyword>
<keyword evidence="3" id="KW-1185">Reference proteome</keyword>
<proteinExistence type="predicted"/>
<comment type="caution">
    <text evidence="2">The sequence shown here is derived from an EMBL/GenBank/DDBJ whole genome shotgun (WGS) entry which is preliminary data.</text>
</comment>
<evidence type="ECO:0008006" key="4">
    <source>
        <dbReference type="Google" id="ProtNLM"/>
    </source>
</evidence>
<dbReference type="Proteomes" id="UP000654345">
    <property type="component" value="Unassembled WGS sequence"/>
</dbReference>
<dbReference type="RefSeq" id="WP_201371980.1">
    <property type="nucleotide sequence ID" value="NZ_BNJG01000001.1"/>
</dbReference>
<evidence type="ECO:0000256" key="1">
    <source>
        <dbReference type="SAM" id="Phobius"/>
    </source>
</evidence>
<reference evidence="2 3" key="1">
    <citation type="journal article" date="2021" name="Int. J. Syst. Evol. Microbiol.">
        <title>Reticulibacter mediterranei gen. nov., sp. nov., within the new family Reticulibacteraceae fam. nov., and Ktedonospora formicarum gen. nov., sp. nov., Ktedonobacter robiniae sp. nov., Dictyobacter formicarum sp. nov. and Dictyobacter arantiisoli sp. nov., belonging to the class Ktedonobacteria.</title>
        <authorList>
            <person name="Yabe S."/>
            <person name="Zheng Y."/>
            <person name="Wang C.M."/>
            <person name="Sakai Y."/>
            <person name="Abe K."/>
            <person name="Yokota A."/>
            <person name="Donadio S."/>
            <person name="Cavaletti L."/>
            <person name="Monciardini P."/>
        </authorList>
    </citation>
    <scope>NUCLEOTIDE SEQUENCE [LARGE SCALE GENOMIC DNA]</scope>
    <source>
        <strain evidence="2 3">SOSP1-30</strain>
    </source>
</reference>
<keyword evidence="1" id="KW-1133">Transmembrane helix</keyword>
<accession>A0ABQ3USN0</accession>
<name>A0ABQ3USN0_9CHLR</name>
<feature type="transmembrane region" description="Helical" evidence="1">
    <location>
        <begin position="26"/>
        <end position="45"/>
    </location>
</feature>
<evidence type="ECO:0000313" key="3">
    <source>
        <dbReference type="Proteomes" id="UP000654345"/>
    </source>
</evidence>
<feature type="transmembrane region" description="Helical" evidence="1">
    <location>
        <begin position="6"/>
        <end position="21"/>
    </location>
</feature>
<gene>
    <name evidence="2" type="ORF">KSB_38650</name>
</gene>
<organism evidence="2 3">
    <name type="scientific">Ktedonobacter robiniae</name>
    <dbReference type="NCBI Taxonomy" id="2778365"/>
    <lineage>
        <taxon>Bacteria</taxon>
        <taxon>Bacillati</taxon>
        <taxon>Chloroflexota</taxon>
        <taxon>Ktedonobacteria</taxon>
        <taxon>Ktedonobacterales</taxon>
        <taxon>Ktedonobacteraceae</taxon>
        <taxon>Ktedonobacter</taxon>
    </lineage>
</organism>
<protein>
    <recommendedName>
        <fullName evidence="4">DUF4175 domain-containing protein</fullName>
    </recommendedName>
</protein>
<evidence type="ECO:0000313" key="2">
    <source>
        <dbReference type="EMBL" id="GHO55390.1"/>
    </source>
</evidence>
<keyword evidence="1" id="KW-0472">Membrane</keyword>